<sequence length="166" mass="19338">MRDLLKNTSNHLTKVEHKNVIPHDDETPVHRSARISQASGQYGLYVDDEKHELGDHDEPPNYRAVLSDPESNKWLEAMNTKMQSMKDSEVWFLVNLPPNGKIVGRKWIFKKKTDMDGNVHNYKACLVAKDYTQTYWIDNEETFPLVADIKAIRILIVITTFYEYDI</sequence>
<dbReference type="Pfam" id="PF07727">
    <property type="entry name" value="RVT_2"/>
    <property type="match status" value="1"/>
</dbReference>
<evidence type="ECO:0000313" key="2">
    <source>
        <dbReference type="EMBL" id="GJU04514.1"/>
    </source>
</evidence>
<gene>
    <name evidence="2" type="ORF">Tco_1120944</name>
</gene>
<keyword evidence="3" id="KW-1185">Reference proteome</keyword>
<proteinExistence type="predicted"/>
<accession>A0ABQ5IZY2</accession>
<evidence type="ECO:0000259" key="1">
    <source>
        <dbReference type="Pfam" id="PF07727"/>
    </source>
</evidence>
<dbReference type="InterPro" id="IPR013103">
    <property type="entry name" value="RVT_2"/>
</dbReference>
<protein>
    <submittedName>
        <fullName evidence="2">Retrotransposon ty1-copia subclass protein</fullName>
    </submittedName>
</protein>
<reference evidence="2" key="1">
    <citation type="journal article" date="2022" name="Int. J. Mol. Sci.">
        <title>Draft Genome of Tanacetum Coccineum: Genomic Comparison of Closely Related Tanacetum-Family Plants.</title>
        <authorList>
            <person name="Yamashiro T."/>
            <person name="Shiraishi A."/>
            <person name="Nakayama K."/>
            <person name="Satake H."/>
        </authorList>
    </citation>
    <scope>NUCLEOTIDE SEQUENCE</scope>
</reference>
<dbReference type="Proteomes" id="UP001151760">
    <property type="component" value="Unassembled WGS sequence"/>
</dbReference>
<comment type="caution">
    <text evidence="2">The sequence shown here is derived from an EMBL/GenBank/DDBJ whole genome shotgun (WGS) entry which is preliminary data.</text>
</comment>
<evidence type="ECO:0000313" key="3">
    <source>
        <dbReference type="Proteomes" id="UP001151760"/>
    </source>
</evidence>
<organism evidence="2 3">
    <name type="scientific">Tanacetum coccineum</name>
    <dbReference type="NCBI Taxonomy" id="301880"/>
    <lineage>
        <taxon>Eukaryota</taxon>
        <taxon>Viridiplantae</taxon>
        <taxon>Streptophyta</taxon>
        <taxon>Embryophyta</taxon>
        <taxon>Tracheophyta</taxon>
        <taxon>Spermatophyta</taxon>
        <taxon>Magnoliopsida</taxon>
        <taxon>eudicotyledons</taxon>
        <taxon>Gunneridae</taxon>
        <taxon>Pentapetalae</taxon>
        <taxon>asterids</taxon>
        <taxon>campanulids</taxon>
        <taxon>Asterales</taxon>
        <taxon>Asteraceae</taxon>
        <taxon>Asteroideae</taxon>
        <taxon>Anthemideae</taxon>
        <taxon>Anthemidinae</taxon>
        <taxon>Tanacetum</taxon>
    </lineage>
</organism>
<dbReference type="EMBL" id="BQNB010021256">
    <property type="protein sequence ID" value="GJU04514.1"/>
    <property type="molecule type" value="Genomic_DNA"/>
</dbReference>
<feature type="domain" description="Reverse transcriptase Ty1/copia-type" evidence="1">
    <location>
        <begin position="89"/>
        <end position="164"/>
    </location>
</feature>
<name>A0ABQ5IZY2_9ASTR</name>
<reference evidence="2" key="2">
    <citation type="submission" date="2022-01" db="EMBL/GenBank/DDBJ databases">
        <authorList>
            <person name="Yamashiro T."/>
            <person name="Shiraishi A."/>
            <person name="Satake H."/>
            <person name="Nakayama K."/>
        </authorList>
    </citation>
    <scope>NUCLEOTIDE SEQUENCE</scope>
</reference>